<keyword evidence="4" id="KW-1185">Reference proteome</keyword>
<evidence type="ECO:0000313" key="3">
    <source>
        <dbReference type="EMBL" id="KAK0537136.1"/>
    </source>
</evidence>
<evidence type="ECO:0000313" key="4">
    <source>
        <dbReference type="Proteomes" id="UP001176521"/>
    </source>
</evidence>
<reference evidence="3" key="1">
    <citation type="journal article" date="2023" name="PhytoFront">
        <title>Draft Genome Resources of Seven Strains of Tilletia horrida, Causal Agent of Kernel Smut of Rice.</title>
        <authorList>
            <person name="Khanal S."/>
            <person name="Antony Babu S."/>
            <person name="Zhou X.G."/>
        </authorList>
    </citation>
    <scope>NUCLEOTIDE SEQUENCE</scope>
    <source>
        <strain evidence="3">TX3</strain>
    </source>
</reference>
<evidence type="ECO:0000256" key="1">
    <source>
        <dbReference type="SAM" id="MobiDB-lite"/>
    </source>
</evidence>
<dbReference type="Proteomes" id="UP001176521">
    <property type="component" value="Unassembled WGS sequence"/>
</dbReference>
<name>A0AAN6GF35_9BASI</name>
<gene>
    <name evidence="3" type="ORF">OC842_001749</name>
</gene>
<feature type="transmembrane region" description="Helical" evidence="2">
    <location>
        <begin position="248"/>
        <end position="269"/>
    </location>
</feature>
<keyword evidence="2" id="KW-0472">Membrane</keyword>
<keyword evidence="2" id="KW-0812">Transmembrane</keyword>
<dbReference type="AlphaFoldDB" id="A0AAN6GF35"/>
<feature type="transmembrane region" description="Helical" evidence="2">
    <location>
        <begin position="26"/>
        <end position="49"/>
    </location>
</feature>
<sequence length="449" mass="48646">MPSAAVTRSKTGPAAASPTTAPAPRALVLLPLLSTLGGFAVHIFAVHLAPRNQLKLWFQKTVAELAAEIKMSNAWPAVLRGVGASTDPNARGAVKTLLVLLAFFRDMLSTQLARGFLWLLAVASMPLLLHILLESVKTGRAAILTPLNIIIVSSIGQVFCLGGATNIISVPSHAYARYLQIKQANDALNASKKDDDAGTAVTLEQVVHPIPSASFFKVQAAALFSGLAMLTIALSIHLDPKRLPQEWIAANVAFQFFPIFFLPLLLPLFGAPAAKKITPAPPAGTAVVPRLDAARMYQLVSLLTVPLWWFGLYLAAAPLSTKITKCLSVIRSIGGYIKAIHFIRTAGIRVAINVAFPLSHGEWLLIWDLVGILIALVSVVWIDQAADQWAYDLFANRVPGYRRPHEKRFLLEDLIVGLPSALLLGPGFAGARYFQRREILAEKVRLLHE</sequence>
<protein>
    <submittedName>
        <fullName evidence="3">Uncharacterized protein</fullName>
    </submittedName>
</protein>
<organism evidence="3 4">
    <name type="scientific">Tilletia horrida</name>
    <dbReference type="NCBI Taxonomy" id="155126"/>
    <lineage>
        <taxon>Eukaryota</taxon>
        <taxon>Fungi</taxon>
        <taxon>Dikarya</taxon>
        <taxon>Basidiomycota</taxon>
        <taxon>Ustilaginomycotina</taxon>
        <taxon>Exobasidiomycetes</taxon>
        <taxon>Tilletiales</taxon>
        <taxon>Tilletiaceae</taxon>
        <taxon>Tilletia</taxon>
    </lineage>
</organism>
<feature type="transmembrane region" description="Helical" evidence="2">
    <location>
        <begin position="145"/>
        <end position="168"/>
    </location>
</feature>
<feature type="transmembrane region" description="Helical" evidence="2">
    <location>
        <begin position="218"/>
        <end position="236"/>
    </location>
</feature>
<feature type="compositionally biased region" description="Polar residues" evidence="1">
    <location>
        <begin position="1"/>
        <end position="10"/>
    </location>
</feature>
<evidence type="ECO:0000256" key="2">
    <source>
        <dbReference type="SAM" id="Phobius"/>
    </source>
</evidence>
<feature type="transmembrane region" description="Helical" evidence="2">
    <location>
        <begin position="115"/>
        <end position="133"/>
    </location>
</feature>
<accession>A0AAN6GF35</accession>
<feature type="transmembrane region" description="Helical" evidence="2">
    <location>
        <begin position="363"/>
        <end position="382"/>
    </location>
</feature>
<proteinExistence type="predicted"/>
<feature type="transmembrane region" description="Helical" evidence="2">
    <location>
        <begin position="299"/>
        <end position="316"/>
    </location>
</feature>
<dbReference type="EMBL" id="JAPDMQ010000065">
    <property type="protein sequence ID" value="KAK0537136.1"/>
    <property type="molecule type" value="Genomic_DNA"/>
</dbReference>
<comment type="caution">
    <text evidence="3">The sequence shown here is derived from an EMBL/GenBank/DDBJ whole genome shotgun (WGS) entry which is preliminary data.</text>
</comment>
<keyword evidence="2" id="KW-1133">Transmembrane helix</keyword>
<feature type="region of interest" description="Disordered" evidence="1">
    <location>
        <begin position="1"/>
        <end position="20"/>
    </location>
</feature>